<evidence type="ECO:0000256" key="4">
    <source>
        <dbReference type="ARBA" id="ARBA00022801"/>
    </source>
</evidence>
<dbReference type="Pfam" id="PF13354">
    <property type="entry name" value="Beta-lactamase2"/>
    <property type="match status" value="1"/>
</dbReference>
<evidence type="ECO:0000256" key="1">
    <source>
        <dbReference type="ARBA" id="ARBA00001526"/>
    </source>
</evidence>
<proteinExistence type="inferred from homology"/>
<evidence type="ECO:0000313" key="9">
    <source>
        <dbReference type="EMBL" id="MBC2653189.1"/>
    </source>
</evidence>
<dbReference type="GO" id="GO:0030655">
    <property type="term" value="P:beta-lactam antibiotic catabolic process"/>
    <property type="evidence" value="ECO:0007669"/>
    <property type="project" value="InterPro"/>
</dbReference>
<dbReference type="InterPro" id="IPR045155">
    <property type="entry name" value="Beta-lactam_cat"/>
</dbReference>
<keyword evidence="10" id="KW-1185">Reference proteome</keyword>
<protein>
    <recommendedName>
        <fullName evidence="3 6">Beta-lactamase</fullName>
        <ecNumber evidence="3 6">3.5.2.6</ecNumber>
    </recommendedName>
</protein>
<comment type="similarity">
    <text evidence="2 6">Belongs to the class-A beta-lactamase family.</text>
</comment>
<feature type="chain" id="PRO_5031422712" description="Beta-lactamase" evidence="7">
    <location>
        <begin position="24"/>
        <end position="364"/>
    </location>
</feature>
<dbReference type="InterPro" id="IPR012338">
    <property type="entry name" value="Beta-lactam/transpept-like"/>
</dbReference>
<dbReference type="SUPFAM" id="SSF56601">
    <property type="entry name" value="beta-lactamase/transpeptidase-like"/>
    <property type="match status" value="1"/>
</dbReference>
<organism evidence="9 10">
    <name type="scientific">Novosphingobium aerophilum</name>
    <dbReference type="NCBI Taxonomy" id="2839843"/>
    <lineage>
        <taxon>Bacteria</taxon>
        <taxon>Pseudomonadati</taxon>
        <taxon>Pseudomonadota</taxon>
        <taxon>Alphaproteobacteria</taxon>
        <taxon>Sphingomonadales</taxon>
        <taxon>Sphingomonadaceae</taxon>
        <taxon>Novosphingobium</taxon>
    </lineage>
</organism>
<evidence type="ECO:0000256" key="7">
    <source>
        <dbReference type="SAM" id="SignalP"/>
    </source>
</evidence>
<dbReference type="PRINTS" id="PR00118">
    <property type="entry name" value="BLACTAMASEA"/>
</dbReference>
<dbReference type="PANTHER" id="PTHR35333:SF3">
    <property type="entry name" value="BETA-LACTAMASE-TYPE TRANSPEPTIDASE FOLD CONTAINING PROTEIN"/>
    <property type="match status" value="1"/>
</dbReference>
<comment type="caution">
    <text evidence="9">The sequence shown here is derived from an EMBL/GenBank/DDBJ whole genome shotgun (WGS) entry which is preliminary data.</text>
</comment>
<feature type="domain" description="Beta-lactamase class A catalytic" evidence="8">
    <location>
        <begin position="103"/>
        <end position="329"/>
    </location>
</feature>
<dbReference type="EC" id="3.5.2.6" evidence="3 6"/>
<feature type="signal peptide" evidence="7">
    <location>
        <begin position="1"/>
        <end position="23"/>
    </location>
</feature>
<keyword evidence="5 6" id="KW-0046">Antibiotic resistance</keyword>
<reference evidence="9 10" key="1">
    <citation type="submission" date="2020-08" db="EMBL/GenBank/DDBJ databases">
        <title>The genome sequence of Novosphingobium flavum 4Y4.</title>
        <authorList>
            <person name="Liu Y."/>
        </authorList>
    </citation>
    <scope>NUCLEOTIDE SEQUENCE [LARGE SCALE GENOMIC DNA]</scope>
    <source>
        <strain evidence="9 10">4Y4</strain>
    </source>
</reference>
<name>A0A7X1FAW8_9SPHN</name>
<evidence type="ECO:0000256" key="3">
    <source>
        <dbReference type="ARBA" id="ARBA00012865"/>
    </source>
</evidence>
<dbReference type="AlphaFoldDB" id="A0A7X1FAW8"/>
<evidence type="ECO:0000256" key="6">
    <source>
        <dbReference type="RuleBase" id="RU361140"/>
    </source>
</evidence>
<evidence type="ECO:0000313" key="10">
    <source>
        <dbReference type="Proteomes" id="UP000520156"/>
    </source>
</evidence>
<evidence type="ECO:0000259" key="8">
    <source>
        <dbReference type="Pfam" id="PF13354"/>
    </source>
</evidence>
<comment type="catalytic activity">
    <reaction evidence="1 6">
        <text>a beta-lactam + H2O = a substituted beta-amino acid</text>
        <dbReference type="Rhea" id="RHEA:20401"/>
        <dbReference type="ChEBI" id="CHEBI:15377"/>
        <dbReference type="ChEBI" id="CHEBI:35627"/>
        <dbReference type="ChEBI" id="CHEBI:140347"/>
        <dbReference type="EC" id="3.5.2.6"/>
    </reaction>
</comment>
<accession>A0A7X1FAW8</accession>
<dbReference type="GO" id="GO:0046677">
    <property type="term" value="P:response to antibiotic"/>
    <property type="evidence" value="ECO:0007669"/>
    <property type="project" value="UniProtKB-UniRule"/>
</dbReference>
<keyword evidence="7" id="KW-0732">Signal</keyword>
<evidence type="ECO:0000256" key="5">
    <source>
        <dbReference type="ARBA" id="ARBA00023251"/>
    </source>
</evidence>
<dbReference type="PANTHER" id="PTHR35333">
    <property type="entry name" value="BETA-LACTAMASE"/>
    <property type="match status" value="1"/>
</dbReference>
<dbReference type="InterPro" id="IPR023650">
    <property type="entry name" value="Beta-lactam_class-A_AS"/>
</dbReference>
<gene>
    <name evidence="9" type="ORF">H7F49_15965</name>
</gene>
<dbReference type="PROSITE" id="PS00146">
    <property type="entry name" value="BETA_LACTAMASE_A"/>
    <property type="match status" value="1"/>
</dbReference>
<dbReference type="GO" id="GO:0008800">
    <property type="term" value="F:beta-lactamase activity"/>
    <property type="evidence" value="ECO:0007669"/>
    <property type="project" value="UniProtKB-UniRule"/>
</dbReference>
<sequence length="364" mass="38286">MLANLVRLLSAASLALAPVAVVAAPAPAADSLESQFDRLLGTAPRAARSGAVKPAPVVLLPERGRATAERFVDLPRPTAPARGGDALEVQLAALADASQGRIGVAALDLATGRTVAVRGDQPFPMASTSKIAIVAMFLAGVDQGKWSLSDRYPLMVPLPSAKFSTSVAPVRRGTELTALELIELAITRSHNEATDALLAVVGGPAAVTRWVRATTGIEEFRLDRDIATLVRDDGAVNPALTIDRRDSITPAAMVRLLAGLHQGNWLSRSSRDVLLGAMSRCVTGKHRMRAMLPEGTAIAHKTGTLFNTASDVGFIETPDGRKLAVAIYVTGQGGKPGRESRIALLARTIYDGYSTESPLRAALR</sequence>
<evidence type="ECO:0000256" key="2">
    <source>
        <dbReference type="ARBA" id="ARBA00009009"/>
    </source>
</evidence>
<dbReference type="EMBL" id="JACLAU010000038">
    <property type="protein sequence ID" value="MBC2653189.1"/>
    <property type="molecule type" value="Genomic_DNA"/>
</dbReference>
<dbReference type="Gene3D" id="3.40.710.10">
    <property type="entry name" value="DD-peptidase/beta-lactamase superfamily"/>
    <property type="match status" value="1"/>
</dbReference>
<keyword evidence="4 6" id="KW-0378">Hydrolase</keyword>
<dbReference type="Proteomes" id="UP000520156">
    <property type="component" value="Unassembled WGS sequence"/>
</dbReference>
<dbReference type="InterPro" id="IPR000871">
    <property type="entry name" value="Beta-lactam_class-A"/>
</dbReference>